<accession>A0A7C1W2J8</accession>
<dbReference type="Proteomes" id="UP000885738">
    <property type="component" value="Unassembled WGS sequence"/>
</dbReference>
<dbReference type="InterPro" id="IPR010157">
    <property type="entry name" value="CRISPR-assoc_Cas5"/>
</dbReference>
<proteinExistence type="predicted"/>
<gene>
    <name evidence="1" type="primary">csa5</name>
    <name evidence="1" type="ORF">ENI35_00340</name>
</gene>
<name>A0A7C1W2J8_DESA2</name>
<evidence type="ECO:0000313" key="1">
    <source>
        <dbReference type="EMBL" id="HEC67260.1"/>
    </source>
</evidence>
<dbReference type="Gene3D" id="1.20.120.1610">
    <property type="match status" value="1"/>
</dbReference>
<reference evidence="1" key="1">
    <citation type="journal article" date="2020" name="mSystems">
        <title>Genome- and Community-Level Interaction Insights into Carbon Utilization and Element Cycling Functions of Hydrothermarchaeota in Hydrothermal Sediment.</title>
        <authorList>
            <person name="Zhou Z."/>
            <person name="Liu Y."/>
            <person name="Xu W."/>
            <person name="Pan J."/>
            <person name="Luo Z.H."/>
            <person name="Li M."/>
        </authorList>
    </citation>
    <scope>NUCLEOTIDE SEQUENCE [LARGE SCALE GENOMIC DNA]</scope>
    <source>
        <strain evidence="1">HyVt-389</strain>
    </source>
</reference>
<protein>
    <submittedName>
        <fullName evidence="1">Type I-A CRISPR-associated protein Csa5</fullName>
    </submittedName>
</protein>
<dbReference type="AlphaFoldDB" id="A0A7C1W2J8"/>
<organism evidence="1">
    <name type="scientific">Desulfofervidus auxilii</name>
    <dbReference type="NCBI Taxonomy" id="1621989"/>
    <lineage>
        <taxon>Bacteria</taxon>
        <taxon>Pseudomonadati</taxon>
        <taxon>Thermodesulfobacteriota</taxon>
        <taxon>Candidatus Desulfofervidia</taxon>
        <taxon>Candidatus Desulfofervidales</taxon>
        <taxon>Candidatus Desulfofervidaceae</taxon>
        <taxon>Candidatus Desulfofervidus</taxon>
    </lineage>
</organism>
<sequence length="458" mass="52325">MITLYTPATGFPDLEAKIAYGLARIGIEAYGSDKVAIENCNGFYAITIDGEIDSINRTFNMVSKRVLSSVYIPFNTPGIAGRSANNMSVNNEENFTLDFYTSLFPYSINKNIEPVCRHKTTKIGNVIGFTAATSYHHRRNGIDISIQQQIPRRPTNPKKICKTCGLLSLLGIWFASFIFSVADKEVMITPLPKRKITGQDLEQIFSLQHKVRKDWINQEIPQTLIPLIFLSKIPSSSDILSKFDLFIAVLSRQQGYHVDGLFLIPIGDYLAFIKASPYNPASVEIMLRGNAFNALQELNQVVFTKAQTSLLKFARLYVQETSSNNFVNLLYPQTAKYLLEVTMIKLEIIENPALLSLARTLRYFIRERKYGYADDIRNARRDSKDFEETIVKMLREAELRRVQQEQDKNSGKEVKNWVHLPNEEEIKEIFRLTNEDFEQVKTALVILAFSFPTKKEED</sequence>
<comment type="caution">
    <text evidence="1">The sequence shown here is derived from an EMBL/GenBank/DDBJ whole genome shotgun (WGS) entry which is preliminary data.</text>
</comment>
<dbReference type="EMBL" id="DRIH01000010">
    <property type="protein sequence ID" value="HEC67260.1"/>
    <property type="molecule type" value="Genomic_DNA"/>
</dbReference>
<dbReference type="NCBIfam" id="TIGR01878">
    <property type="entry name" value="cas_Csa5"/>
    <property type="match status" value="1"/>
</dbReference>